<keyword evidence="7" id="KW-0998">Cell outer membrane</keyword>
<comment type="similarity">
    <text evidence="2">Belongs to the outer membrane factor (OMF) (TC 1.B.17) family.</text>
</comment>
<evidence type="ECO:0000256" key="5">
    <source>
        <dbReference type="ARBA" id="ARBA00022692"/>
    </source>
</evidence>
<keyword evidence="4" id="KW-1134">Transmembrane beta strand</keyword>
<keyword evidence="8" id="KW-0732">Signal</keyword>
<keyword evidence="5" id="KW-0812">Transmembrane</keyword>
<keyword evidence="6" id="KW-0472">Membrane</keyword>
<dbReference type="Proteomes" id="UP000283387">
    <property type="component" value="Unassembled WGS sequence"/>
</dbReference>
<dbReference type="PANTHER" id="PTHR30026">
    <property type="entry name" value="OUTER MEMBRANE PROTEIN TOLC"/>
    <property type="match status" value="1"/>
</dbReference>
<evidence type="ECO:0000256" key="1">
    <source>
        <dbReference type="ARBA" id="ARBA00004442"/>
    </source>
</evidence>
<keyword evidence="10" id="KW-1185">Reference proteome</keyword>
<comment type="subcellular location">
    <subcellularLocation>
        <location evidence="1">Cell outer membrane</location>
    </subcellularLocation>
</comment>
<feature type="signal peptide" evidence="8">
    <location>
        <begin position="1"/>
        <end position="20"/>
    </location>
</feature>
<evidence type="ECO:0000256" key="3">
    <source>
        <dbReference type="ARBA" id="ARBA00022448"/>
    </source>
</evidence>
<feature type="chain" id="PRO_5019317652" evidence="8">
    <location>
        <begin position="21"/>
        <end position="474"/>
    </location>
</feature>
<evidence type="ECO:0000313" key="10">
    <source>
        <dbReference type="Proteomes" id="UP000283387"/>
    </source>
</evidence>
<protein>
    <submittedName>
        <fullName evidence="9">Outer membrane protein TolC</fullName>
    </submittedName>
</protein>
<dbReference type="OrthoDB" id="9807719at2"/>
<dbReference type="InterPro" id="IPR003423">
    <property type="entry name" value="OMP_efflux"/>
</dbReference>
<proteinExistence type="inferred from homology"/>
<evidence type="ECO:0000256" key="8">
    <source>
        <dbReference type="SAM" id="SignalP"/>
    </source>
</evidence>
<accession>A0A419W5I0</accession>
<dbReference type="Gene3D" id="1.20.1600.10">
    <property type="entry name" value="Outer membrane efflux proteins (OEP)"/>
    <property type="match status" value="1"/>
</dbReference>
<reference evidence="9 10" key="1">
    <citation type="submission" date="2018-09" db="EMBL/GenBank/DDBJ databases">
        <title>Genomic Encyclopedia of Archaeal and Bacterial Type Strains, Phase II (KMG-II): from individual species to whole genera.</title>
        <authorList>
            <person name="Goeker M."/>
        </authorList>
    </citation>
    <scope>NUCLEOTIDE SEQUENCE [LARGE SCALE GENOMIC DNA]</scope>
    <source>
        <strain evidence="9 10">DSM 27148</strain>
    </source>
</reference>
<sequence length="474" mass="53089">MKKKLVYTMILLLSLTSVEAQQYMTLKDARRMALAKSEDLKIAEATLAKSEHEKNAAKTNYFPSISASATGVYMFNNLETEMYLPTYSPDASGTLQPNVVVDESGQTVIGADGNPLFNMYAFLPVELSLQGAYLAGVKIEQPIYTGGKISAGNRMAEIGIEMATENIGLQRMKTVVEADQAYWLYVSVQSKVQLARENLDMLTALLKRVSDSYEVGLLDKNEVLKVQVKYDRARLDMQKAQSGFELSRMSLCRVTGLSFDTAIQTDSVIVIDDSLLVEMGDEDVTIRPEYRLLQKKVELEEERIDNVRSDHMPTLGVSAGYDYLGNVEFNDDKINQGTFNVMAQLKIPLVNWGEGRQMVKASKMQKEIREQELAKNTDLMRLEIEKAKFNLRDAALRVQISEDGLQQAAENLRVSNDNYEVGRELLSDLLVAQTEWAKASNEVLEAKTNFKLQETEYLRVTAALPTEDDTSSGE</sequence>
<comment type="caution">
    <text evidence="9">The sequence shown here is derived from an EMBL/GenBank/DDBJ whole genome shotgun (WGS) entry which is preliminary data.</text>
</comment>
<organism evidence="9 10">
    <name type="scientific">Mangrovibacterium diazotrophicum</name>
    <dbReference type="NCBI Taxonomy" id="1261403"/>
    <lineage>
        <taxon>Bacteria</taxon>
        <taxon>Pseudomonadati</taxon>
        <taxon>Bacteroidota</taxon>
        <taxon>Bacteroidia</taxon>
        <taxon>Marinilabiliales</taxon>
        <taxon>Prolixibacteraceae</taxon>
        <taxon>Mangrovibacterium</taxon>
    </lineage>
</organism>
<dbReference type="GO" id="GO:0015562">
    <property type="term" value="F:efflux transmembrane transporter activity"/>
    <property type="evidence" value="ECO:0007669"/>
    <property type="project" value="InterPro"/>
</dbReference>
<evidence type="ECO:0000256" key="7">
    <source>
        <dbReference type="ARBA" id="ARBA00023237"/>
    </source>
</evidence>
<evidence type="ECO:0000256" key="6">
    <source>
        <dbReference type="ARBA" id="ARBA00023136"/>
    </source>
</evidence>
<dbReference type="GO" id="GO:1990281">
    <property type="term" value="C:efflux pump complex"/>
    <property type="evidence" value="ECO:0007669"/>
    <property type="project" value="TreeGrafter"/>
</dbReference>
<keyword evidence="3" id="KW-0813">Transport</keyword>
<evidence type="ECO:0000256" key="2">
    <source>
        <dbReference type="ARBA" id="ARBA00007613"/>
    </source>
</evidence>
<dbReference type="PANTHER" id="PTHR30026:SF20">
    <property type="entry name" value="OUTER MEMBRANE PROTEIN TOLC"/>
    <property type="match status" value="1"/>
</dbReference>
<dbReference type="AlphaFoldDB" id="A0A419W5I0"/>
<name>A0A419W5I0_9BACT</name>
<dbReference type="Pfam" id="PF02321">
    <property type="entry name" value="OEP"/>
    <property type="match status" value="2"/>
</dbReference>
<dbReference type="GO" id="GO:0009279">
    <property type="term" value="C:cell outer membrane"/>
    <property type="evidence" value="ECO:0007669"/>
    <property type="project" value="UniProtKB-SubCell"/>
</dbReference>
<evidence type="ECO:0000256" key="4">
    <source>
        <dbReference type="ARBA" id="ARBA00022452"/>
    </source>
</evidence>
<dbReference type="EMBL" id="RAPN01000001">
    <property type="protein sequence ID" value="RKD90718.1"/>
    <property type="molecule type" value="Genomic_DNA"/>
</dbReference>
<dbReference type="RefSeq" id="WP_120272100.1">
    <property type="nucleotide sequence ID" value="NZ_RAPN01000001.1"/>
</dbReference>
<dbReference type="SUPFAM" id="SSF56954">
    <property type="entry name" value="Outer membrane efflux proteins (OEP)"/>
    <property type="match status" value="1"/>
</dbReference>
<gene>
    <name evidence="9" type="ORF">BC643_1061</name>
</gene>
<dbReference type="InterPro" id="IPR051906">
    <property type="entry name" value="TolC-like"/>
</dbReference>
<dbReference type="GO" id="GO:0015288">
    <property type="term" value="F:porin activity"/>
    <property type="evidence" value="ECO:0007669"/>
    <property type="project" value="TreeGrafter"/>
</dbReference>
<evidence type="ECO:0000313" key="9">
    <source>
        <dbReference type="EMBL" id="RKD90718.1"/>
    </source>
</evidence>